<accession>A0A1G6U6B2</accession>
<name>A0A1G6U6B2_9BRAD</name>
<dbReference type="GO" id="GO:0003677">
    <property type="term" value="F:DNA binding"/>
    <property type="evidence" value="ECO:0007669"/>
    <property type="project" value="InterPro"/>
</dbReference>
<feature type="compositionally biased region" description="Polar residues" evidence="1">
    <location>
        <begin position="86"/>
        <end position="101"/>
    </location>
</feature>
<dbReference type="RefSeq" id="WP_143029561.1">
    <property type="nucleotide sequence ID" value="NZ_FMZW01000010.1"/>
</dbReference>
<reference evidence="3 4" key="1">
    <citation type="submission" date="2016-10" db="EMBL/GenBank/DDBJ databases">
        <authorList>
            <person name="de Groot N.N."/>
        </authorList>
    </citation>
    <scope>NUCLEOTIDE SEQUENCE [LARGE SCALE GENOMIC DNA]</scope>
    <source>
        <strain evidence="3 4">R5</strain>
    </source>
</reference>
<evidence type="ECO:0000259" key="2">
    <source>
        <dbReference type="Pfam" id="PF02371"/>
    </source>
</evidence>
<dbReference type="AlphaFoldDB" id="A0A1G6U6B2"/>
<feature type="region of interest" description="Disordered" evidence="1">
    <location>
        <begin position="86"/>
        <end position="106"/>
    </location>
</feature>
<dbReference type="Pfam" id="PF02371">
    <property type="entry name" value="Transposase_20"/>
    <property type="match status" value="1"/>
</dbReference>
<evidence type="ECO:0000313" key="3">
    <source>
        <dbReference type="EMBL" id="SDD36920.1"/>
    </source>
</evidence>
<proteinExistence type="predicted"/>
<dbReference type="InterPro" id="IPR047650">
    <property type="entry name" value="Transpos_IS110"/>
</dbReference>
<dbReference type="PANTHER" id="PTHR33055">
    <property type="entry name" value="TRANSPOSASE FOR INSERTION SEQUENCE ELEMENT IS1111A"/>
    <property type="match status" value="1"/>
</dbReference>
<dbReference type="GO" id="GO:0006313">
    <property type="term" value="P:DNA transposition"/>
    <property type="evidence" value="ECO:0007669"/>
    <property type="project" value="InterPro"/>
</dbReference>
<organism evidence="3 4">
    <name type="scientific">Bradyrhizobium brasilense</name>
    <dbReference type="NCBI Taxonomy" id="1419277"/>
    <lineage>
        <taxon>Bacteria</taxon>
        <taxon>Pseudomonadati</taxon>
        <taxon>Pseudomonadota</taxon>
        <taxon>Alphaproteobacteria</taxon>
        <taxon>Hyphomicrobiales</taxon>
        <taxon>Nitrobacteraceae</taxon>
        <taxon>Bradyrhizobium</taxon>
    </lineage>
</organism>
<evidence type="ECO:0000313" key="4">
    <source>
        <dbReference type="Proteomes" id="UP000199245"/>
    </source>
</evidence>
<dbReference type="EMBL" id="FMZW01000010">
    <property type="protein sequence ID" value="SDD36920.1"/>
    <property type="molecule type" value="Genomic_DNA"/>
</dbReference>
<gene>
    <name evidence="3" type="ORF">SAMN05216337_1010139</name>
</gene>
<dbReference type="InterPro" id="IPR003346">
    <property type="entry name" value="Transposase_20"/>
</dbReference>
<feature type="domain" description="Transposase IS116/IS110/IS902 C-terminal" evidence="2">
    <location>
        <begin position="52"/>
        <end position="114"/>
    </location>
</feature>
<dbReference type="PANTHER" id="PTHR33055:SF13">
    <property type="entry name" value="TRANSPOSASE"/>
    <property type="match status" value="1"/>
</dbReference>
<dbReference type="GO" id="GO:0004803">
    <property type="term" value="F:transposase activity"/>
    <property type="evidence" value="ECO:0007669"/>
    <property type="project" value="InterPro"/>
</dbReference>
<sequence length="114" mass="12636">MRIVGMDIHRSFAQAAILEDGAIIRQLRVDLVHDRLIAFAKTLNQDDEVVIDEVVIELILASIGDIARFPSPDKLSSYFGLTSRVRQSGEQPARHGQSSKQGNRDARKLLVEAA</sequence>
<dbReference type="Proteomes" id="UP000199245">
    <property type="component" value="Unassembled WGS sequence"/>
</dbReference>
<protein>
    <submittedName>
        <fullName evidence="3">Transposase IS116/IS110/IS902 family protein</fullName>
    </submittedName>
</protein>
<evidence type="ECO:0000256" key="1">
    <source>
        <dbReference type="SAM" id="MobiDB-lite"/>
    </source>
</evidence>